<organism evidence="1 2">
    <name type="scientific">Penicillium roqueforti (strain FM164)</name>
    <dbReference type="NCBI Taxonomy" id="1365484"/>
    <lineage>
        <taxon>Eukaryota</taxon>
        <taxon>Fungi</taxon>
        <taxon>Dikarya</taxon>
        <taxon>Ascomycota</taxon>
        <taxon>Pezizomycotina</taxon>
        <taxon>Eurotiomycetes</taxon>
        <taxon>Eurotiomycetidae</taxon>
        <taxon>Eurotiales</taxon>
        <taxon>Aspergillaceae</taxon>
        <taxon>Penicillium</taxon>
    </lineage>
</organism>
<dbReference type="EMBL" id="HG792017">
    <property type="protein sequence ID" value="CDM34805.1"/>
    <property type="molecule type" value="Genomic_DNA"/>
</dbReference>
<evidence type="ECO:0000313" key="2">
    <source>
        <dbReference type="Proteomes" id="UP000030686"/>
    </source>
</evidence>
<proteinExistence type="predicted"/>
<name>W6QEB6_PENRF</name>
<evidence type="ECO:0000313" key="1">
    <source>
        <dbReference type="EMBL" id="CDM34805.1"/>
    </source>
</evidence>
<dbReference type="OrthoDB" id="76567at2759"/>
<sequence length="176" mass="19568">MSALPADPIEGTKGLIKVVLSERHDAVTNQFGRATDRKLIAMGLRWLEIVNREAMRSYHQIAAPMGVSKSLPRLREDAKRWLIIPRGLVRIVIIISMGLTEVTFEKCQLAPLTLAIRAIPTQQPYSVQEVYVQSNNVVGAPSSLPFVAIYDRPPGPGEHDIVLNANDSLEITRMLF</sequence>
<gene>
    <name evidence="1" type="ORF">PROQFM164_S03g001532</name>
</gene>
<reference evidence="1" key="1">
    <citation type="journal article" date="2014" name="Nat. Commun.">
        <title>Multiple recent horizontal transfers of a large genomic region in cheese making fungi.</title>
        <authorList>
            <person name="Cheeseman K."/>
            <person name="Ropars J."/>
            <person name="Renault P."/>
            <person name="Dupont J."/>
            <person name="Gouzy J."/>
            <person name="Branca A."/>
            <person name="Abraham A.L."/>
            <person name="Ceppi M."/>
            <person name="Conseiller E."/>
            <person name="Debuchy R."/>
            <person name="Malagnac F."/>
            <person name="Goarin A."/>
            <person name="Silar P."/>
            <person name="Lacoste S."/>
            <person name="Sallet E."/>
            <person name="Bensimon A."/>
            <person name="Giraud T."/>
            <person name="Brygoo Y."/>
        </authorList>
    </citation>
    <scope>NUCLEOTIDE SEQUENCE [LARGE SCALE GENOMIC DNA]</scope>
    <source>
        <strain evidence="1">FM164</strain>
    </source>
</reference>
<accession>W6QEB6</accession>
<dbReference type="Proteomes" id="UP000030686">
    <property type="component" value="Unassembled WGS sequence"/>
</dbReference>
<keyword evidence="2" id="KW-1185">Reference proteome</keyword>
<dbReference type="AlphaFoldDB" id="W6QEB6"/>
<protein>
    <submittedName>
        <fullName evidence="1">Genomic scaffold, ProqFM164S03</fullName>
    </submittedName>
</protein>